<keyword evidence="3" id="KW-1185">Reference proteome</keyword>
<gene>
    <name evidence="2" type="ORF">P154DRAFT_540088</name>
</gene>
<dbReference type="EMBL" id="ML977685">
    <property type="protein sequence ID" value="KAF1993796.1"/>
    <property type="molecule type" value="Genomic_DNA"/>
</dbReference>
<feature type="transmembrane region" description="Helical" evidence="1">
    <location>
        <begin position="33"/>
        <end position="54"/>
    </location>
</feature>
<evidence type="ECO:0000256" key="1">
    <source>
        <dbReference type="SAM" id="Phobius"/>
    </source>
</evidence>
<keyword evidence="1" id="KW-0472">Membrane</keyword>
<dbReference type="OrthoDB" id="444631at2759"/>
<dbReference type="Proteomes" id="UP000799779">
    <property type="component" value="Unassembled WGS sequence"/>
</dbReference>
<name>A0A6A5W837_9PLEO</name>
<feature type="transmembrane region" description="Helical" evidence="1">
    <location>
        <begin position="79"/>
        <end position="99"/>
    </location>
</feature>
<sequence length="188" mass="21649">MSQPMPPMWLPYDPLRQGRIGNAGRIPKNDFKIVVGVFTGLAVLLAVVRCVFRLKLRHKIFFDDVLMIPLLNTTKWIDIYPAFIWTATFAIKFSFLAFFKGLIRDVSVKLTWYYWFVVVFTGMTWTFLVAEPFILCPYFGLGAVVSIPTIILRMTQLKRTQKAGIAGIGETRRSLYLYPSSLVSYKLY</sequence>
<evidence type="ECO:0000313" key="3">
    <source>
        <dbReference type="Proteomes" id="UP000799779"/>
    </source>
</evidence>
<accession>A0A6A5W837</accession>
<protein>
    <submittedName>
        <fullName evidence="2">Uncharacterized protein</fullName>
    </submittedName>
</protein>
<keyword evidence="1" id="KW-0812">Transmembrane</keyword>
<proteinExistence type="predicted"/>
<dbReference type="AlphaFoldDB" id="A0A6A5W837"/>
<organism evidence="2 3">
    <name type="scientific">Amniculicola lignicola CBS 123094</name>
    <dbReference type="NCBI Taxonomy" id="1392246"/>
    <lineage>
        <taxon>Eukaryota</taxon>
        <taxon>Fungi</taxon>
        <taxon>Dikarya</taxon>
        <taxon>Ascomycota</taxon>
        <taxon>Pezizomycotina</taxon>
        <taxon>Dothideomycetes</taxon>
        <taxon>Pleosporomycetidae</taxon>
        <taxon>Pleosporales</taxon>
        <taxon>Amniculicolaceae</taxon>
        <taxon>Amniculicola</taxon>
    </lineage>
</organism>
<feature type="transmembrane region" description="Helical" evidence="1">
    <location>
        <begin position="134"/>
        <end position="152"/>
    </location>
</feature>
<keyword evidence="1" id="KW-1133">Transmembrane helix</keyword>
<evidence type="ECO:0000313" key="2">
    <source>
        <dbReference type="EMBL" id="KAF1993796.1"/>
    </source>
</evidence>
<feature type="transmembrane region" description="Helical" evidence="1">
    <location>
        <begin position="111"/>
        <end position="128"/>
    </location>
</feature>
<reference evidence="2" key="1">
    <citation type="journal article" date="2020" name="Stud. Mycol.">
        <title>101 Dothideomycetes genomes: a test case for predicting lifestyles and emergence of pathogens.</title>
        <authorList>
            <person name="Haridas S."/>
            <person name="Albert R."/>
            <person name="Binder M."/>
            <person name="Bloem J."/>
            <person name="Labutti K."/>
            <person name="Salamov A."/>
            <person name="Andreopoulos B."/>
            <person name="Baker S."/>
            <person name="Barry K."/>
            <person name="Bills G."/>
            <person name="Bluhm B."/>
            <person name="Cannon C."/>
            <person name="Castanera R."/>
            <person name="Culley D."/>
            <person name="Daum C."/>
            <person name="Ezra D."/>
            <person name="Gonzalez J."/>
            <person name="Henrissat B."/>
            <person name="Kuo A."/>
            <person name="Liang C."/>
            <person name="Lipzen A."/>
            <person name="Lutzoni F."/>
            <person name="Magnuson J."/>
            <person name="Mondo S."/>
            <person name="Nolan M."/>
            <person name="Ohm R."/>
            <person name="Pangilinan J."/>
            <person name="Park H.-J."/>
            <person name="Ramirez L."/>
            <person name="Alfaro M."/>
            <person name="Sun H."/>
            <person name="Tritt A."/>
            <person name="Yoshinaga Y."/>
            <person name="Zwiers L.-H."/>
            <person name="Turgeon B."/>
            <person name="Goodwin S."/>
            <person name="Spatafora J."/>
            <person name="Crous P."/>
            <person name="Grigoriev I."/>
        </authorList>
    </citation>
    <scope>NUCLEOTIDE SEQUENCE</scope>
    <source>
        <strain evidence="2">CBS 123094</strain>
    </source>
</reference>